<evidence type="ECO:0000313" key="1">
    <source>
        <dbReference type="EMBL" id="KAG3212747.1"/>
    </source>
</evidence>
<accession>A0A8T1HL39</accession>
<proteinExistence type="predicted"/>
<reference evidence="1" key="1">
    <citation type="submission" date="2018-05" db="EMBL/GenBank/DDBJ databases">
        <title>Effector identification in a new, highly contiguous assembly of the strawberry crown rot pathogen Phytophthora cactorum.</title>
        <authorList>
            <person name="Armitage A.D."/>
            <person name="Nellist C.F."/>
            <person name="Bates H."/>
            <person name="Vickerstaff R.J."/>
            <person name="Harrison R.J."/>
        </authorList>
    </citation>
    <scope>NUCLEOTIDE SEQUENCE</scope>
    <source>
        <strain evidence="1">P421</strain>
    </source>
</reference>
<gene>
    <name evidence="1" type="ORF">PC129_g16295</name>
</gene>
<sequence length="166" mass="18240">MYVVVMWDVDELVAAANHIQLHSPLTRKTIEERFEVYGGVARECLAIHEKIVAARVWGLEMDITGMNSREVLERLTNDKRENRFFCILPGLQDASLGCAIRPCCIVAFRVVNHSYHTTESDLACDRLRGALVATCATALVSAALLSPDALLDLGAGYAIRSFSSAT</sequence>
<dbReference type="AlphaFoldDB" id="A0A8T1HL39"/>
<organism evidence="1 2">
    <name type="scientific">Phytophthora cactorum</name>
    <dbReference type="NCBI Taxonomy" id="29920"/>
    <lineage>
        <taxon>Eukaryota</taxon>
        <taxon>Sar</taxon>
        <taxon>Stramenopiles</taxon>
        <taxon>Oomycota</taxon>
        <taxon>Peronosporomycetes</taxon>
        <taxon>Peronosporales</taxon>
        <taxon>Peronosporaceae</taxon>
        <taxon>Phytophthora</taxon>
    </lineage>
</organism>
<dbReference type="Proteomes" id="UP000760860">
    <property type="component" value="Unassembled WGS sequence"/>
</dbReference>
<comment type="caution">
    <text evidence="1">The sequence shown here is derived from an EMBL/GenBank/DDBJ whole genome shotgun (WGS) entry which is preliminary data.</text>
</comment>
<dbReference type="EMBL" id="RCMV01000802">
    <property type="protein sequence ID" value="KAG3212747.1"/>
    <property type="molecule type" value="Genomic_DNA"/>
</dbReference>
<evidence type="ECO:0000313" key="2">
    <source>
        <dbReference type="Proteomes" id="UP000760860"/>
    </source>
</evidence>
<name>A0A8T1HL39_9STRA</name>
<protein>
    <submittedName>
        <fullName evidence="1">Uncharacterized protein</fullName>
    </submittedName>
</protein>